<dbReference type="GO" id="GO:0043190">
    <property type="term" value="C:ATP-binding cassette (ABC) transporter complex"/>
    <property type="evidence" value="ECO:0007669"/>
    <property type="project" value="TreeGrafter"/>
</dbReference>
<sequence length="276" mass="30292">MILHHFLLDQVAVAYVIDDGIALVCSDISFSIEPGELVAIVGKNGSGKSTLARVLAGLLPISRGTMIKSPEALHSTQIIMQNPDAQIIGDTVYEDICFGLENHCIASADMPIRARKALSAVGLLPFMHVQVDKLSGGQKQLLCIASALAIDADVLIFDESTAMLDPRSRMEIIEVIQSLHKEGRTVLWVTQLLEEIGHFQRVIALHEGKISFDGTPSAFFYQLNDDDETPCEKLQLIPPYPVLVVNELHRAGMMLVEQPVLMSQLKEVIIKQCLSI</sequence>
<dbReference type="AlphaFoldDB" id="A0A9X1VDB2"/>
<evidence type="ECO:0000259" key="9">
    <source>
        <dbReference type="PROSITE" id="PS50893"/>
    </source>
</evidence>
<dbReference type="Gene3D" id="3.40.50.300">
    <property type="entry name" value="P-loop containing nucleotide triphosphate hydrolases"/>
    <property type="match status" value="1"/>
</dbReference>
<dbReference type="InterPro" id="IPR050095">
    <property type="entry name" value="ECF_ABC_transporter_ATP-bd"/>
</dbReference>
<dbReference type="PROSITE" id="PS00211">
    <property type="entry name" value="ABC_TRANSPORTER_1"/>
    <property type="match status" value="1"/>
</dbReference>
<evidence type="ECO:0000256" key="2">
    <source>
        <dbReference type="ARBA" id="ARBA00005417"/>
    </source>
</evidence>
<keyword evidence="5" id="KW-0547">Nucleotide-binding</keyword>
<dbReference type="GO" id="GO:0016887">
    <property type="term" value="F:ATP hydrolysis activity"/>
    <property type="evidence" value="ECO:0007669"/>
    <property type="project" value="InterPro"/>
</dbReference>
<comment type="caution">
    <text evidence="10">The sequence shown here is derived from an EMBL/GenBank/DDBJ whole genome shotgun (WGS) entry which is preliminary data.</text>
</comment>
<comment type="subcellular location">
    <subcellularLocation>
        <location evidence="1">Cell membrane</location>
        <topology evidence="1">Peripheral membrane protein</topology>
    </subcellularLocation>
</comment>
<dbReference type="PROSITE" id="PS50893">
    <property type="entry name" value="ABC_TRANSPORTER_2"/>
    <property type="match status" value="1"/>
</dbReference>
<protein>
    <submittedName>
        <fullName evidence="10">Vitamin B12 import ATP-binding protein BtuD</fullName>
    </submittedName>
</protein>
<keyword evidence="8" id="KW-0472">Membrane</keyword>
<gene>
    <name evidence="10" type="primary">btuD_8</name>
    <name evidence="10" type="ORF">MM817_02289</name>
</gene>
<proteinExistence type="inferred from homology"/>
<dbReference type="InterPro" id="IPR003593">
    <property type="entry name" value="AAA+_ATPase"/>
</dbReference>
<dbReference type="PANTHER" id="PTHR43553">
    <property type="entry name" value="HEAVY METAL TRANSPORTER"/>
    <property type="match status" value="1"/>
</dbReference>
<evidence type="ECO:0000313" key="11">
    <source>
        <dbReference type="Proteomes" id="UP001139263"/>
    </source>
</evidence>
<feature type="domain" description="ABC transporter" evidence="9">
    <location>
        <begin position="8"/>
        <end position="232"/>
    </location>
</feature>
<dbReference type="Pfam" id="PF00005">
    <property type="entry name" value="ABC_tran"/>
    <property type="match status" value="1"/>
</dbReference>
<dbReference type="CDD" id="cd03225">
    <property type="entry name" value="ABC_cobalt_CbiO_domain1"/>
    <property type="match status" value="1"/>
</dbReference>
<dbReference type="InterPro" id="IPR017871">
    <property type="entry name" value="ABC_transporter-like_CS"/>
</dbReference>
<dbReference type="SMART" id="SM00382">
    <property type="entry name" value="AAA"/>
    <property type="match status" value="1"/>
</dbReference>
<dbReference type="Proteomes" id="UP001139263">
    <property type="component" value="Unassembled WGS sequence"/>
</dbReference>
<evidence type="ECO:0000256" key="6">
    <source>
        <dbReference type="ARBA" id="ARBA00022840"/>
    </source>
</evidence>
<dbReference type="InterPro" id="IPR003439">
    <property type="entry name" value="ABC_transporter-like_ATP-bd"/>
</dbReference>
<dbReference type="GO" id="GO:0005524">
    <property type="term" value="F:ATP binding"/>
    <property type="evidence" value="ECO:0007669"/>
    <property type="project" value="UniProtKB-KW"/>
</dbReference>
<keyword evidence="6 10" id="KW-0067">ATP-binding</keyword>
<accession>A0A9X1VDB2</accession>
<evidence type="ECO:0000256" key="1">
    <source>
        <dbReference type="ARBA" id="ARBA00004202"/>
    </source>
</evidence>
<keyword evidence="11" id="KW-1185">Reference proteome</keyword>
<dbReference type="SUPFAM" id="SSF52540">
    <property type="entry name" value="P-loop containing nucleoside triphosphate hydrolases"/>
    <property type="match status" value="1"/>
</dbReference>
<evidence type="ECO:0000256" key="8">
    <source>
        <dbReference type="ARBA" id="ARBA00023136"/>
    </source>
</evidence>
<dbReference type="RefSeq" id="WP_241715083.1">
    <property type="nucleotide sequence ID" value="NZ_JALBUF010000007.1"/>
</dbReference>
<evidence type="ECO:0000256" key="5">
    <source>
        <dbReference type="ARBA" id="ARBA00022741"/>
    </source>
</evidence>
<evidence type="ECO:0000256" key="3">
    <source>
        <dbReference type="ARBA" id="ARBA00022448"/>
    </source>
</evidence>
<evidence type="ECO:0000256" key="4">
    <source>
        <dbReference type="ARBA" id="ARBA00022475"/>
    </source>
</evidence>
<dbReference type="EMBL" id="JALBUF010000007">
    <property type="protein sequence ID" value="MCI0183997.1"/>
    <property type="molecule type" value="Genomic_DNA"/>
</dbReference>
<keyword evidence="4" id="KW-1003">Cell membrane</keyword>
<keyword evidence="3" id="KW-0813">Transport</keyword>
<organism evidence="10 11">
    <name type="scientific">Sulfoacidibacillus ferrooxidans</name>
    <dbReference type="NCBI Taxonomy" id="2005001"/>
    <lineage>
        <taxon>Bacteria</taxon>
        <taxon>Bacillati</taxon>
        <taxon>Bacillota</taxon>
        <taxon>Bacilli</taxon>
        <taxon>Bacillales</taxon>
        <taxon>Alicyclobacillaceae</taxon>
        <taxon>Sulfoacidibacillus</taxon>
    </lineage>
</organism>
<reference evidence="10" key="1">
    <citation type="submission" date="2022-03" db="EMBL/GenBank/DDBJ databases">
        <title>Draft Genome Sequence of Firmicute Strain S0AB, a Heterotrophic Iron/Sulfur-Oxidizing Extreme Acidophile.</title>
        <authorList>
            <person name="Vergara E."/>
            <person name="Pakostova E."/>
            <person name="Johnson D.B."/>
            <person name="Holmes D.S."/>
        </authorList>
    </citation>
    <scope>NUCLEOTIDE SEQUENCE</scope>
    <source>
        <strain evidence="10">S0AB</strain>
    </source>
</reference>
<evidence type="ECO:0000313" key="10">
    <source>
        <dbReference type="EMBL" id="MCI0183997.1"/>
    </source>
</evidence>
<evidence type="ECO:0000256" key="7">
    <source>
        <dbReference type="ARBA" id="ARBA00022967"/>
    </source>
</evidence>
<dbReference type="PANTHER" id="PTHR43553:SF24">
    <property type="entry name" value="ENERGY-COUPLING FACTOR TRANSPORTER ATP-BINDING PROTEIN ECFA1"/>
    <property type="match status" value="1"/>
</dbReference>
<dbReference type="GO" id="GO:0042626">
    <property type="term" value="F:ATPase-coupled transmembrane transporter activity"/>
    <property type="evidence" value="ECO:0007669"/>
    <property type="project" value="TreeGrafter"/>
</dbReference>
<dbReference type="InterPro" id="IPR027417">
    <property type="entry name" value="P-loop_NTPase"/>
</dbReference>
<name>A0A9X1VDB2_9BACL</name>
<comment type="similarity">
    <text evidence="2">Belongs to the ABC transporter superfamily.</text>
</comment>
<dbReference type="InterPro" id="IPR015856">
    <property type="entry name" value="ABC_transpr_CbiO/EcfA_su"/>
</dbReference>
<keyword evidence="7" id="KW-1278">Translocase</keyword>